<evidence type="ECO:0000256" key="2">
    <source>
        <dbReference type="SAM" id="Phobius"/>
    </source>
</evidence>
<keyword evidence="2" id="KW-1133">Transmembrane helix</keyword>
<feature type="transmembrane region" description="Helical" evidence="2">
    <location>
        <begin position="215"/>
        <end position="236"/>
    </location>
</feature>
<keyword evidence="2" id="KW-0472">Membrane</keyword>
<sequence>MSRHRGYVGEPERSQRLSLDEFGGEARSETLERHLGPSANSGGSLGATNNSSDGPAHSEAHTEYEDFDDARFQSLAADMNGVPTFAGLFAAVLTSFLVQSIQNLQVNPAQESAYYQQQSVAMLAQISQQIASIAPQVSVPPPPPPYPPIPPSSSDIRVNVCWLIGLVCSLSAALFAILVQQWVRSYMQVFRRYNHPLKRARFRQFYFEGAKRIQLMADMVPMLMHCSLFLFFGGLADSMLSLNTTVGVTTILPACFCGMFYLSDVSTRLVDPRSPNHSPISRRVLFWAQKFQRGYFSVRTGHTSMSFKLEAYREQLVMDVSKGRKGRDVRALQWLVNNTAVKANVEPLALAIPGSFNTEWGREVWRDVSSQGSPYANMSVHSLASDQLTLGPISQRSLEGPAVYTISRCVRYLFETCNNHNHFESDDARRRRMRACIDAAASLVCCIDFQLEWFGEVSKLISEIGHMEKINELTTSRSDRSFTVRWTCLSLMAAQQTLRSNSLQVLARYAVSGLTRIQPDVGRADEAALRTAQWIDEHLKRAWECAGDLHRAFEPWGQKRTREQVEEILRNHESQISALEIKADGTEFDERVSLLQDRMDETSHRLMRQLPSISFSELKYSGPFLISEVFNFTPTGTTPVTSHFIFPGRQVQALERLGIQLRDILEGRGTIETLESLKSIDTIPVPLRKSDGLMTRQLWRLQDLRDGGGLGFTVELFFLSLRQILSTSSSQGSDRVFYVETFRKITSLWTESRESLGTQNILLNIICDLVIRGRGNVLRGNPDPDSHIDATLREIENVDSMNCMDVYLRRRAWHTLAQSRSSRNS</sequence>
<name>A0AAD4LIA1_9AGAM</name>
<comment type="caution">
    <text evidence="4">The sequence shown here is derived from an EMBL/GenBank/DDBJ whole genome shotgun (WGS) entry which is preliminary data.</text>
</comment>
<evidence type="ECO:0000256" key="1">
    <source>
        <dbReference type="SAM" id="MobiDB-lite"/>
    </source>
</evidence>
<organism evidence="4 5">
    <name type="scientific">Lactarius akahatsu</name>
    <dbReference type="NCBI Taxonomy" id="416441"/>
    <lineage>
        <taxon>Eukaryota</taxon>
        <taxon>Fungi</taxon>
        <taxon>Dikarya</taxon>
        <taxon>Basidiomycota</taxon>
        <taxon>Agaricomycotina</taxon>
        <taxon>Agaricomycetes</taxon>
        <taxon>Russulales</taxon>
        <taxon>Russulaceae</taxon>
        <taxon>Lactarius</taxon>
    </lineage>
</organism>
<feature type="domain" description="DUF6535" evidence="3">
    <location>
        <begin position="62"/>
        <end position="239"/>
    </location>
</feature>
<accession>A0AAD4LIA1</accession>
<protein>
    <recommendedName>
        <fullName evidence="3">DUF6535 domain-containing protein</fullName>
    </recommendedName>
</protein>
<reference evidence="4" key="1">
    <citation type="submission" date="2022-01" db="EMBL/GenBank/DDBJ databases">
        <title>Comparative genomics reveals a dynamic genome evolution in the ectomycorrhizal milk-cap (Lactarius) mushrooms.</title>
        <authorList>
            <consortium name="DOE Joint Genome Institute"/>
            <person name="Lebreton A."/>
            <person name="Tang N."/>
            <person name="Kuo A."/>
            <person name="LaButti K."/>
            <person name="Drula E."/>
            <person name="Barry K."/>
            <person name="Clum A."/>
            <person name="Lipzen A."/>
            <person name="Mousain D."/>
            <person name="Ng V."/>
            <person name="Wang R."/>
            <person name="Wang X."/>
            <person name="Dai Y."/>
            <person name="Henrissat B."/>
            <person name="Grigoriev I.V."/>
            <person name="Guerin-Laguette A."/>
            <person name="Yu F."/>
            <person name="Martin F.M."/>
        </authorList>
    </citation>
    <scope>NUCLEOTIDE SEQUENCE</scope>
    <source>
        <strain evidence="4">QP</strain>
    </source>
</reference>
<dbReference type="EMBL" id="JAKELL010000015">
    <property type="protein sequence ID" value="KAH8994198.1"/>
    <property type="molecule type" value="Genomic_DNA"/>
</dbReference>
<keyword evidence="5" id="KW-1185">Reference proteome</keyword>
<dbReference type="Pfam" id="PF20153">
    <property type="entry name" value="DUF6535"/>
    <property type="match status" value="1"/>
</dbReference>
<dbReference type="Proteomes" id="UP001201163">
    <property type="component" value="Unassembled WGS sequence"/>
</dbReference>
<evidence type="ECO:0000259" key="3">
    <source>
        <dbReference type="Pfam" id="PF20153"/>
    </source>
</evidence>
<feature type="transmembrane region" description="Helical" evidence="2">
    <location>
        <begin position="242"/>
        <end position="263"/>
    </location>
</feature>
<proteinExistence type="predicted"/>
<dbReference type="InterPro" id="IPR045338">
    <property type="entry name" value="DUF6535"/>
</dbReference>
<feature type="transmembrane region" description="Helical" evidence="2">
    <location>
        <begin position="162"/>
        <end position="183"/>
    </location>
</feature>
<evidence type="ECO:0000313" key="4">
    <source>
        <dbReference type="EMBL" id="KAH8994198.1"/>
    </source>
</evidence>
<keyword evidence="2" id="KW-0812">Transmembrane</keyword>
<dbReference type="AlphaFoldDB" id="A0AAD4LIA1"/>
<feature type="compositionally biased region" description="Basic and acidic residues" evidence="1">
    <location>
        <begin position="10"/>
        <end position="35"/>
    </location>
</feature>
<feature type="compositionally biased region" description="Polar residues" evidence="1">
    <location>
        <begin position="38"/>
        <end position="53"/>
    </location>
</feature>
<gene>
    <name evidence="4" type="ORF">EDB92DRAFT_311472</name>
</gene>
<evidence type="ECO:0000313" key="5">
    <source>
        <dbReference type="Proteomes" id="UP001201163"/>
    </source>
</evidence>
<feature type="region of interest" description="Disordered" evidence="1">
    <location>
        <begin position="1"/>
        <end position="61"/>
    </location>
</feature>